<dbReference type="RefSeq" id="WP_002918306.1">
    <property type="nucleotide sequence ID" value="NZ_GL878562.1"/>
</dbReference>
<dbReference type="Proteomes" id="UP000004826">
    <property type="component" value="Unassembled WGS sequence"/>
</dbReference>
<dbReference type="GO" id="GO:0016787">
    <property type="term" value="F:hydrolase activity"/>
    <property type="evidence" value="ECO:0007669"/>
    <property type="project" value="UniProtKB-KW"/>
</dbReference>
<gene>
    <name evidence="1" type="ORF">HMPREF9391_1761</name>
</gene>
<dbReference type="EMBL" id="AFBE01000010">
    <property type="protein sequence ID" value="EGF18453.1"/>
    <property type="molecule type" value="Genomic_DNA"/>
</dbReference>
<dbReference type="SUPFAM" id="SSF56281">
    <property type="entry name" value="Metallo-hydrolase/oxidoreductase"/>
    <property type="match status" value="1"/>
</dbReference>
<name>F2CFG0_STRSA</name>
<dbReference type="PANTHER" id="PTHR30619:SF1">
    <property type="entry name" value="RECOMBINATION PROTEIN 2"/>
    <property type="match status" value="1"/>
</dbReference>
<evidence type="ECO:0000313" key="2">
    <source>
        <dbReference type="Proteomes" id="UP000004826"/>
    </source>
</evidence>
<dbReference type="HOGENOM" id="CLU_042402_0_0_9"/>
<keyword evidence="1" id="KW-0378">Hydrolase</keyword>
<dbReference type="InterPro" id="IPR036866">
    <property type="entry name" value="RibonucZ/Hydroxyglut_hydro"/>
</dbReference>
<dbReference type="InterPro" id="IPR052159">
    <property type="entry name" value="Competence_DNA_uptake"/>
</dbReference>
<proteinExistence type="predicted"/>
<sequence>MTVFSNFCLRPVGQGLFYSGRISKKDNSFEFIYDCGGDKSIISNIVDDYLEYSSKEIDMLVISHFDEDHINGLPYLLDKVKKIKKIFIPYYDGISSYLLFLAYIYGNGGNFSDKIDDIIMVRTNRIEEEDNPNDFNELRLERAIDETYMIGNIRVSEMEVSSTIDLKGIWKFKFYNTLLRKNKSVSTIKDRIDNLINQNASFSLEELLSKHLENVKQSLKDIYNVSVPSNLRNSSQNQASLCLYHSPLSCVCPMGVYMTTNLMYCQPITYTVSPDKNVGTILTGDISLRVNKRTKKYNHFCNHFATEKNKTLFFLVPHHGASNNWNSDILTDFKNVKFFLNSAGLKNRYGHPAELMIKEILATGSMFLWANENNSICYHIACYG</sequence>
<comment type="caution">
    <text evidence="1">The sequence shown here is derived from an EMBL/GenBank/DDBJ whole genome shotgun (WGS) entry which is preliminary data.</text>
</comment>
<accession>F2CFG0</accession>
<dbReference type="PATRIC" id="fig|888818.3.peg.1713"/>
<dbReference type="AlphaFoldDB" id="F2CFG0"/>
<reference evidence="1 2" key="1">
    <citation type="submission" date="2011-02" db="EMBL/GenBank/DDBJ databases">
        <authorList>
            <person name="Muzny D."/>
            <person name="Qin X."/>
            <person name="Deng J."/>
            <person name="Jiang H."/>
            <person name="Liu Y."/>
            <person name="Qu J."/>
            <person name="Song X.-Z."/>
            <person name="Zhang L."/>
            <person name="Thornton R."/>
            <person name="Coyle M."/>
            <person name="Francisco L."/>
            <person name="Jackson L."/>
            <person name="Javaid M."/>
            <person name="Korchina V."/>
            <person name="Kovar C."/>
            <person name="Mata R."/>
            <person name="Mathew T."/>
            <person name="Ngo R."/>
            <person name="Nguyen L."/>
            <person name="Nguyen N."/>
            <person name="Okwuonu G."/>
            <person name="Ongeri F."/>
            <person name="Pham C."/>
            <person name="Simmons D."/>
            <person name="Wilczek-Boney K."/>
            <person name="Hale W."/>
            <person name="Jakkamsetti A."/>
            <person name="Pham P."/>
            <person name="Ruth R."/>
            <person name="San Lucas F."/>
            <person name="Warren J."/>
            <person name="Zhang J."/>
            <person name="Zhao Z."/>
            <person name="Zhou C."/>
            <person name="Zhu D."/>
            <person name="Lee S."/>
            <person name="Bess C."/>
            <person name="Blankenburg K."/>
            <person name="Forbes L."/>
            <person name="Fu Q."/>
            <person name="Gubbala S."/>
            <person name="Hirani K."/>
            <person name="Jayaseelan J.C."/>
            <person name="Lara F."/>
            <person name="Munidasa M."/>
            <person name="Palculict T."/>
            <person name="Patil S."/>
            <person name="Pu L.-L."/>
            <person name="Saada N."/>
            <person name="Tang L."/>
            <person name="Weissenberger G."/>
            <person name="Zhu Y."/>
            <person name="Hemphill L."/>
            <person name="Shang Y."/>
            <person name="Youmans B."/>
            <person name="Ayvaz T."/>
            <person name="Ross M."/>
            <person name="Santibanez J."/>
            <person name="Aqrawi P."/>
            <person name="Gross S."/>
            <person name="Joshi V."/>
            <person name="Fowler G."/>
            <person name="Nazareth L."/>
            <person name="Reid J."/>
            <person name="Worley K."/>
            <person name="Petrosino J."/>
            <person name="Highlander S."/>
            <person name="Gibbs R."/>
        </authorList>
    </citation>
    <scope>NUCLEOTIDE SEQUENCE [LARGE SCALE GENOMIC DNA]</scope>
    <source>
        <strain evidence="1 2">SK408</strain>
    </source>
</reference>
<dbReference type="PANTHER" id="PTHR30619">
    <property type="entry name" value="DNA INTERNALIZATION/COMPETENCE PROTEIN COMEC/REC2"/>
    <property type="match status" value="1"/>
</dbReference>
<protein>
    <submittedName>
        <fullName evidence="1">Hydrolase (Metallo-beta-lactamase superfamily)</fullName>
    </submittedName>
</protein>
<evidence type="ECO:0000313" key="1">
    <source>
        <dbReference type="EMBL" id="EGF18453.1"/>
    </source>
</evidence>
<dbReference type="Gene3D" id="3.60.15.10">
    <property type="entry name" value="Ribonuclease Z/Hydroxyacylglutathione hydrolase-like"/>
    <property type="match status" value="1"/>
</dbReference>
<organism evidence="1 2">
    <name type="scientific">Streptococcus sanguinis SK408</name>
    <dbReference type="NCBI Taxonomy" id="888818"/>
    <lineage>
        <taxon>Bacteria</taxon>
        <taxon>Bacillati</taxon>
        <taxon>Bacillota</taxon>
        <taxon>Bacilli</taxon>
        <taxon>Lactobacillales</taxon>
        <taxon>Streptococcaceae</taxon>
        <taxon>Streptococcus</taxon>
    </lineage>
</organism>